<organism evidence="6 7">
    <name type="scientific">Glonium stellatum</name>
    <dbReference type="NCBI Taxonomy" id="574774"/>
    <lineage>
        <taxon>Eukaryota</taxon>
        <taxon>Fungi</taxon>
        <taxon>Dikarya</taxon>
        <taxon>Ascomycota</taxon>
        <taxon>Pezizomycotina</taxon>
        <taxon>Dothideomycetes</taxon>
        <taxon>Pleosporomycetidae</taxon>
        <taxon>Gloniales</taxon>
        <taxon>Gloniaceae</taxon>
        <taxon>Glonium</taxon>
    </lineage>
</organism>
<dbReference type="Pfam" id="PF09507">
    <property type="entry name" value="CDC27"/>
    <property type="match status" value="1"/>
</dbReference>
<feature type="region of interest" description="Disordered" evidence="5">
    <location>
        <begin position="196"/>
        <end position="450"/>
    </location>
</feature>
<keyword evidence="7" id="KW-1185">Reference proteome</keyword>
<evidence type="ECO:0000313" key="7">
    <source>
        <dbReference type="Proteomes" id="UP000250140"/>
    </source>
</evidence>
<dbReference type="AlphaFoldDB" id="A0A8E2EQW0"/>
<dbReference type="Gene3D" id="3.90.1030.20">
    <property type="entry name" value="DNA polymerase delta, p66 (Cdc27) subunit, wHTH domain"/>
    <property type="match status" value="1"/>
</dbReference>
<evidence type="ECO:0000256" key="3">
    <source>
        <dbReference type="ARBA" id="ARBA00022705"/>
    </source>
</evidence>
<dbReference type="InterPro" id="IPR041913">
    <property type="entry name" value="POLD3_sf"/>
</dbReference>
<dbReference type="GO" id="GO:0006271">
    <property type="term" value="P:DNA strand elongation involved in DNA replication"/>
    <property type="evidence" value="ECO:0007669"/>
    <property type="project" value="TreeGrafter"/>
</dbReference>
<comment type="subcellular location">
    <subcellularLocation>
        <location evidence="1">Nucleus</location>
    </subcellularLocation>
</comment>
<feature type="region of interest" description="Disordered" evidence="5">
    <location>
        <begin position="65"/>
        <end position="101"/>
    </location>
</feature>
<evidence type="ECO:0000313" key="6">
    <source>
        <dbReference type="EMBL" id="OCL03189.1"/>
    </source>
</evidence>
<feature type="compositionally biased region" description="Basic and acidic residues" evidence="5">
    <location>
        <begin position="392"/>
        <end position="405"/>
    </location>
</feature>
<evidence type="ECO:0000256" key="5">
    <source>
        <dbReference type="SAM" id="MobiDB-lite"/>
    </source>
</evidence>
<protein>
    <recommendedName>
        <fullName evidence="2">DNA polymerase delta subunit 3</fullName>
    </recommendedName>
</protein>
<proteinExistence type="predicted"/>
<feature type="compositionally biased region" description="Basic and acidic residues" evidence="5">
    <location>
        <begin position="207"/>
        <end position="230"/>
    </location>
</feature>
<sequence>MADKYKEYLAAQVLNDSQVVTYRALSRALKVHVNLAKQMLYDFHQKQNARKPGSVHATYLLTGKKHPNTSQHASGMLSQDGEDSSMQSAPFMSSIPEPESPTETISVTSIILVKEEDLEKIKAQLEEVTSIHIYSLEPGPLEIIHLLSVCNQEIARKYAHEDPLENWKTYGTIHNPNVKRRTTRVPAPPVASIALATTSKATPRSDGAVKIKEDAILSKARRGSESEGSRSGRSTPQGEPTIGAAKKLTAKSTLKRDSSDIFKSFAKAKAKPKEATPTTDSAEQSAQEDQPMKDVSEDEYEEDYTPEVEISKEKSDAARKARAEREEKLRQMMEDAEDVPMDDAPVEAEEEPPSAPLDKQPQPQEVDEPEAVVTVAGGRRRGRRRVTKKKTVKDEEGYLVTKEEQVWESFSEDEPEPKKPKTSAIASATSKGKKGAKAGQGNIMSFFTKK</sequence>
<name>A0A8E2EQW0_9PEZI</name>
<evidence type="ECO:0000256" key="4">
    <source>
        <dbReference type="ARBA" id="ARBA00023242"/>
    </source>
</evidence>
<dbReference type="GO" id="GO:0043625">
    <property type="term" value="C:delta DNA polymerase complex"/>
    <property type="evidence" value="ECO:0007669"/>
    <property type="project" value="InterPro"/>
</dbReference>
<gene>
    <name evidence="6" type="ORF">AOQ84DRAFT_368588</name>
</gene>
<accession>A0A8E2EQW0</accession>
<keyword evidence="3" id="KW-0235">DNA replication</keyword>
<reference evidence="6 7" key="1">
    <citation type="journal article" date="2016" name="Nat. Commun.">
        <title>Ectomycorrhizal ecology is imprinted in the genome of the dominant symbiotic fungus Cenococcum geophilum.</title>
        <authorList>
            <consortium name="DOE Joint Genome Institute"/>
            <person name="Peter M."/>
            <person name="Kohler A."/>
            <person name="Ohm R.A."/>
            <person name="Kuo A."/>
            <person name="Krutzmann J."/>
            <person name="Morin E."/>
            <person name="Arend M."/>
            <person name="Barry K.W."/>
            <person name="Binder M."/>
            <person name="Choi C."/>
            <person name="Clum A."/>
            <person name="Copeland A."/>
            <person name="Grisel N."/>
            <person name="Haridas S."/>
            <person name="Kipfer T."/>
            <person name="LaButti K."/>
            <person name="Lindquist E."/>
            <person name="Lipzen A."/>
            <person name="Maire R."/>
            <person name="Meier B."/>
            <person name="Mihaltcheva S."/>
            <person name="Molinier V."/>
            <person name="Murat C."/>
            <person name="Poggeler S."/>
            <person name="Quandt C.A."/>
            <person name="Sperisen C."/>
            <person name="Tritt A."/>
            <person name="Tisserant E."/>
            <person name="Crous P.W."/>
            <person name="Henrissat B."/>
            <person name="Nehls U."/>
            <person name="Egli S."/>
            <person name="Spatafora J.W."/>
            <person name="Grigoriev I.V."/>
            <person name="Martin F.M."/>
        </authorList>
    </citation>
    <scope>NUCLEOTIDE SEQUENCE [LARGE SCALE GENOMIC DNA]</scope>
    <source>
        <strain evidence="6 7">CBS 207.34</strain>
    </source>
</reference>
<dbReference type="PANTHER" id="PTHR17598:SF13">
    <property type="entry name" value="DNA POLYMERASE DELTA SUBUNIT 3"/>
    <property type="match status" value="1"/>
</dbReference>
<dbReference type="EMBL" id="KV750793">
    <property type="protein sequence ID" value="OCL03189.1"/>
    <property type="molecule type" value="Genomic_DNA"/>
</dbReference>
<feature type="compositionally biased region" description="Polar residues" evidence="5">
    <location>
        <begin position="68"/>
        <end position="77"/>
    </location>
</feature>
<feature type="compositionally biased region" description="Basic residues" evidence="5">
    <location>
        <begin position="378"/>
        <end position="391"/>
    </location>
</feature>
<feature type="compositionally biased region" description="Acidic residues" evidence="5">
    <location>
        <begin position="296"/>
        <end position="306"/>
    </location>
</feature>
<dbReference type="PANTHER" id="PTHR17598">
    <property type="entry name" value="DNA POLYMERASE DELTA SUBUNIT 3"/>
    <property type="match status" value="1"/>
</dbReference>
<dbReference type="Proteomes" id="UP000250140">
    <property type="component" value="Unassembled WGS sequence"/>
</dbReference>
<feature type="compositionally biased region" description="Acidic residues" evidence="5">
    <location>
        <begin position="334"/>
        <end position="352"/>
    </location>
</feature>
<keyword evidence="4" id="KW-0539">Nucleus</keyword>
<dbReference type="GO" id="GO:0003887">
    <property type="term" value="F:DNA-directed DNA polymerase activity"/>
    <property type="evidence" value="ECO:0007669"/>
    <property type="project" value="TreeGrafter"/>
</dbReference>
<dbReference type="GO" id="GO:0006297">
    <property type="term" value="P:nucleotide-excision repair, DNA gap filling"/>
    <property type="evidence" value="ECO:0007669"/>
    <property type="project" value="TreeGrafter"/>
</dbReference>
<evidence type="ECO:0000256" key="2">
    <source>
        <dbReference type="ARBA" id="ARBA00017589"/>
    </source>
</evidence>
<dbReference type="InterPro" id="IPR019038">
    <property type="entry name" value="POLD3"/>
</dbReference>
<feature type="compositionally biased region" description="Basic and acidic residues" evidence="5">
    <location>
        <begin position="309"/>
        <end position="333"/>
    </location>
</feature>
<dbReference type="OrthoDB" id="514823at2759"/>
<dbReference type="GO" id="GO:1904161">
    <property type="term" value="P:DNA synthesis involved in UV-damage excision repair"/>
    <property type="evidence" value="ECO:0007669"/>
    <property type="project" value="TreeGrafter"/>
</dbReference>
<evidence type="ECO:0000256" key="1">
    <source>
        <dbReference type="ARBA" id="ARBA00004123"/>
    </source>
</evidence>